<proteinExistence type="predicted"/>
<organism evidence="1 2">
    <name type="scientific">Vreelandella zhuhanensis</name>
    <dbReference type="NCBI Taxonomy" id="2684210"/>
    <lineage>
        <taxon>Bacteria</taxon>
        <taxon>Pseudomonadati</taxon>
        <taxon>Pseudomonadota</taxon>
        <taxon>Gammaproteobacteria</taxon>
        <taxon>Oceanospirillales</taxon>
        <taxon>Halomonadaceae</taxon>
        <taxon>Vreelandella</taxon>
    </lineage>
</organism>
<comment type="caution">
    <text evidence="1">The sequence shown here is derived from an EMBL/GenBank/DDBJ whole genome shotgun (WGS) entry which is preliminary data.</text>
</comment>
<dbReference type="EMBL" id="WTKP01000001">
    <property type="protein sequence ID" value="MWJ26723.1"/>
    <property type="molecule type" value="Genomic_DNA"/>
</dbReference>
<dbReference type="Proteomes" id="UP000437638">
    <property type="component" value="Unassembled WGS sequence"/>
</dbReference>
<dbReference type="RefSeq" id="WP_160416962.1">
    <property type="nucleotide sequence ID" value="NZ_WTKP01000001.1"/>
</dbReference>
<evidence type="ECO:0000313" key="1">
    <source>
        <dbReference type="EMBL" id="MWJ26723.1"/>
    </source>
</evidence>
<accession>A0A7X3GZ98</accession>
<reference evidence="1 2" key="1">
    <citation type="submission" date="2019-12" db="EMBL/GenBank/DDBJ databases">
        <title>Halomonas rutogse sp. nov. isolated from two lakes on Tibetan Plateau.</title>
        <authorList>
            <person name="Gao P."/>
        </authorList>
    </citation>
    <scope>NUCLEOTIDE SEQUENCE [LARGE SCALE GENOMIC DNA]</scope>
    <source>
        <strain evidence="1 2">ZH2S</strain>
    </source>
</reference>
<evidence type="ECO:0000313" key="2">
    <source>
        <dbReference type="Proteomes" id="UP000437638"/>
    </source>
</evidence>
<dbReference type="AlphaFoldDB" id="A0A7X3GZ98"/>
<sequence length="73" mass="8089">MQDISRLEVGMTTKIGTDQVEGPDVGREYVRALDSNTWLPFTEGAAEDRPLVVRIDNIDGDVCHCTVTRKPSL</sequence>
<name>A0A7X3GZ98_9GAMM</name>
<protein>
    <submittedName>
        <fullName evidence="1">Uncharacterized protein</fullName>
    </submittedName>
</protein>
<keyword evidence="2" id="KW-1185">Reference proteome</keyword>
<gene>
    <name evidence="1" type="ORF">GPM19_00625</name>
</gene>